<accession>A0ABP2JWV7</accession>
<dbReference type="InterPro" id="IPR013527">
    <property type="entry name" value="YicC-like_N"/>
</dbReference>
<feature type="domain" description="Endoribonuclease YicC-like N-terminal" evidence="6">
    <location>
        <begin position="6"/>
        <end position="159"/>
    </location>
</feature>
<reference evidence="8 9" key="1">
    <citation type="journal article" date="2010" name="Microbiol. Resour. Announc.">
        <title>Comparative genomics of the bacterial genus Listeria: Genome evolution is characterized by limited gene acquisition and limited gene loss.</title>
        <authorList>
            <person name="den Bakker H.C."/>
            <person name="Cummings C.A."/>
            <person name="Ferreira V."/>
            <person name="Vatta P."/>
            <person name="Orsi R.H."/>
            <person name="Degoricija L."/>
            <person name="Barker M."/>
            <person name="Petrauskene O."/>
            <person name="Furtado M.R."/>
            <person name="Wiedmann M."/>
        </authorList>
    </citation>
    <scope>NUCLEOTIDE SEQUENCE [LARGE SCALE GENOMIC DNA]</scope>
    <source>
        <strain evidence="8 9">FSL S4-120</strain>
    </source>
</reference>
<evidence type="ECO:0000256" key="1">
    <source>
        <dbReference type="ARBA" id="ARBA00001968"/>
    </source>
</evidence>
<sequence length="295" mass="34325">MSCQMVKSMTGFGRATKEFEAFKVTIELKAVNHRYSEFLFRMPKQLAYLEGKLKKTVSKQIKRGRIECFFSITGEQISKRELHIDWDLADSYYRFIKQASARYELQELPTMSDLLQDQAYLSIEEDAEASSELERLVLETLARATERLDEMRSIEGAELLLYFKQHLTALENSLEIIQAEIPNTEKHYQEKIETRLQNVVGEQFDPSIVLTEVAMLLEKADINEEVERTKSHLKQFYGIILLEEPIGRKLDFLIQEMNREINTIGSKASSLKITEQVVEMKTTLEKIREQVQNVE</sequence>
<evidence type="ECO:0000313" key="9">
    <source>
        <dbReference type="Proteomes" id="UP000003412"/>
    </source>
</evidence>
<evidence type="ECO:0000256" key="5">
    <source>
        <dbReference type="ARBA" id="ARBA00035648"/>
    </source>
</evidence>
<dbReference type="Pfam" id="PF03755">
    <property type="entry name" value="YicC-like_N"/>
    <property type="match status" value="1"/>
</dbReference>
<dbReference type="PANTHER" id="PTHR30636:SF3">
    <property type="entry name" value="UPF0701 PROTEIN YICC"/>
    <property type="match status" value="1"/>
</dbReference>
<evidence type="ECO:0000256" key="2">
    <source>
        <dbReference type="ARBA" id="ARBA00022722"/>
    </source>
</evidence>
<gene>
    <name evidence="8" type="ORF">NT05LM_2150</name>
</gene>
<keyword evidence="4" id="KW-0378">Hydrolase</keyword>
<evidence type="ECO:0000256" key="3">
    <source>
        <dbReference type="ARBA" id="ARBA00022759"/>
    </source>
</evidence>
<dbReference type="InterPro" id="IPR005229">
    <property type="entry name" value="YicC/YloC-like"/>
</dbReference>
<evidence type="ECO:0000256" key="4">
    <source>
        <dbReference type="ARBA" id="ARBA00022801"/>
    </source>
</evidence>
<comment type="similarity">
    <text evidence="5">Belongs to the YicC/YloC family.</text>
</comment>
<feature type="domain" description="Endoribonuclease YicC-like C-terminal" evidence="7">
    <location>
        <begin position="177"/>
        <end position="295"/>
    </location>
</feature>
<evidence type="ECO:0000259" key="6">
    <source>
        <dbReference type="Pfam" id="PF03755"/>
    </source>
</evidence>
<name>A0ABP2JWV7_9LIST</name>
<dbReference type="NCBIfam" id="TIGR00255">
    <property type="entry name" value="YicC/YloC family endoribonuclease"/>
    <property type="match status" value="1"/>
</dbReference>
<proteinExistence type="inferred from homology"/>
<protein>
    <submittedName>
        <fullName evidence="8">YicC protein</fullName>
    </submittedName>
</protein>
<dbReference type="Pfam" id="PF08340">
    <property type="entry name" value="YicC-like_C"/>
    <property type="match status" value="1"/>
</dbReference>
<keyword evidence="9" id="KW-1185">Reference proteome</keyword>
<comment type="cofactor">
    <cofactor evidence="1">
        <name>a divalent metal cation</name>
        <dbReference type="ChEBI" id="CHEBI:60240"/>
    </cofactor>
</comment>
<dbReference type="InterPro" id="IPR013551">
    <property type="entry name" value="YicC-like_C"/>
</dbReference>
<dbReference type="Proteomes" id="UP000003412">
    <property type="component" value="Chromosome"/>
</dbReference>
<keyword evidence="2" id="KW-0540">Nuclease</keyword>
<evidence type="ECO:0000259" key="7">
    <source>
        <dbReference type="Pfam" id="PF08340"/>
    </source>
</evidence>
<organism evidence="8 9">
    <name type="scientific">Listeria marthii FSL S4-120</name>
    <dbReference type="NCBI Taxonomy" id="702457"/>
    <lineage>
        <taxon>Bacteria</taxon>
        <taxon>Bacillati</taxon>
        <taxon>Bacillota</taxon>
        <taxon>Bacilli</taxon>
        <taxon>Bacillales</taxon>
        <taxon>Listeriaceae</taxon>
        <taxon>Listeria</taxon>
    </lineage>
</organism>
<keyword evidence="3" id="KW-0255">Endonuclease</keyword>
<evidence type="ECO:0000313" key="8">
    <source>
        <dbReference type="EMBL" id="EFR87327.1"/>
    </source>
</evidence>
<dbReference type="PANTHER" id="PTHR30636">
    <property type="entry name" value="UPF0701 PROTEIN YICC"/>
    <property type="match status" value="1"/>
</dbReference>
<comment type="caution">
    <text evidence="8">The sequence shown here is derived from an EMBL/GenBank/DDBJ whole genome shotgun (WGS) entry which is preliminary data.</text>
</comment>
<dbReference type="EMBL" id="ADXF01000751">
    <property type="protein sequence ID" value="EFR87327.1"/>
    <property type="molecule type" value="Genomic_DNA"/>
</dbReference>